<evidence type="ECO:0000256" key="5">
    <source>
        <dbReference type="SAM" id="MobiDB-lite"/>
    </source>
</evidence>
<dbReference type="Pfam" id="PF00642">
    <property type="entry name" value="zf-CCCH"/>
    <property type="match status" value="1"/>
</dbReference>
<keyword evidence="1 4" id="KW-0479">Metal-binding</keyword>
<proteinExistence type="predicted"/>
<feature type="domain" description="C3H1-type" evidence="6">
    <location>
        <begin position="148"/>
        <end position="176"/>
    </location>
</feature>
<dbReference type="AlphaFoldDB" id="A0A9P4QCZ1"/>
<dbReference type="PROSITE" id="PS50103">
    <property type="entry name" value="ZF_C3H1"/>
    <property type="match status" value="4"/>
</dbReference>
<dbReference type="GO" id="GO:0008270">
    <property type="term" value="F:zinc ion binding"/>
    <property type="evidence" value="ECO:0007669"/>
    <property type="project" value="UniProtKB-KW"/>
</dbReference>
<evidence type="ECO:0000313" key="8">
    <source>
        <dbReference type="Proteomes" id="UP000799441"/>
    </source>
</evidence>
<reference evidence="7" key="1">
    <citation type="journal article" date="2020" name="Stud. Mycol.">
        <title>101 Dothideomycetes genomes: a test case for predicting lifestyles and emergence of pathogens.</title>
        <authorList>
            <person name="Haridas S."/>
            <person name="Albert R."/>
            <person name="Binder M."/>
            <person name="Bloem J."/>
            <person name="Labutti K."/>
            <person name="Salamov A."/>
            <person name="Andreopoulos B."/>
            <person name="Baker S."/>
            <person name="Barry K."/>
            <person name="Bills G."/>
            <person name="Bluhm B."/>
            <person name="Cannon C."/>
            <person name="Castanera R."/>
            <person name="Culley D."/>
            <person name="Daum C."/>
            <person name="Ezra D."/>
            <person name="Gonzalez J."/>
            <person name="Henrissat B."/>
            <person name="Kuo A."/>
            <person name="Liang C."/>
            <person name="Lipzen A."/>
            <person name="Lutzoni F."/>
            <person name="Magnuson J."/>
            <person name="Mondo S."/>
            <person name="Nolan M."/>
            <person name="Ohm R."/>
            <person name="Pangilinan J."/>
            <person name="Park H.-J."/>
            <person name="Ramirez L."/>
            <person name="Alfaro M."/>
            <person name="Sun H."/>
            <person name="Tritt A."/>
            <person name="Yoshinaga Y."/>
            <person name="Zwiers L.-H."/>
            <person name="Turgeon B."/>
            <person name="Goodwin S."/>
            <person name="Spatafora J."/>
            <person name="Crous P."/>
            <person name="Grigoriev I."/>
        </authorList>
    </citation>
    <scope>NUCLEOTIDE SEQUENCE</scope>
    <source>
        <strain evidence="7">CBS 116435</strain>
    </source>
</reference>
<evidence type="ECO:0000256" key="1">
    <source>
        <dbReference type="ARBA" id="ARBA00022723"/>
    </source>
</evidence>
<dbReference type="Proteomes" id="UP000799441">
    <property type="component" value="Unassembled WGS sequence"/>
</dbReference>
<dbReference type="OrthoDB" id="410307at2759"/>
<evidence type="ECO:0000256" key="2">
    <source>
        <dbReference type="ARBA" id="ARBA00022771"/>
    </source>
</evidence>
<dbReference type="FunFam" id="4.10.1000.10:FF:000035">
    <property type="entry name" value="CCCH zinc finger protein, variant"/>
    <property type="match status" value="1"/>
</dbReference>
<evidence type="ECO:0000256" key="4">
    <source>
        <dbReference type="PROSITE-ProRule" id="PRU00723"/>
    </source>
</evidence>
<dbReference type="PANTHER" id="PTHR46156:SF1">
    <property type="entry name" value="ZINC FINGER CCCH DOMAIN-CONTAINING PROTEIN 3"/>
    <property type="match status" value="1"/>
</dbReference>
<evidence type="ECO:0000313" key="7">
    <source>
        <dbReference type="EMBL" id="KAF2724967.1"/>
    </source>
</evidence>
<accession>A0A9P4QCZ1</accession>
<keyword evidence="8" id="KW-1185">Reference proteome</keyword>
<evidence type="ECO:0000256" key="3">
    <source>
        <dbReference type="ARBA" id="ARBA00022833"/>
    </source>
</evidence>
<feature type="compositionally biased region" description="Polar residues" evidence="5">
    <location>
        <begin position="267"/>
        <end position="277"/>
    </location>
</feature>
<keyword evidence="3 4" id="KW-0862">Zinc</keyword>
<feature type="zinc finger region" description="C3H1-type" evidence="4">
    <location>
        <begin position="97"/>
        <end position="120"/>
    </location>
</feature>
<feature type="compositionally biased region" description="Acidic residues" evidence="5">
    <location>
        <begin position="218"/>
        <end position="257"/>
    </location>
</feature>
<keyword evidence="2 4" id="KW-0863">Zinc-finger</keyword>
<dbReference type="InterPro" id="IPR000571">
    <property type="entry name" value="Znf_CCCH"/>
</dbReference>
<dbReference type="SUPFAM" id="SSF90229">
    <property type="entry name" value="CCCH zinc finger"/>
    <property type="match status" value="2"/>
</dbReference>
<dbReference type="EMBL" id="MU003769">
    <property type="protein sequence ID" value="KAF2724967.1"/>
    <property type="molecule type" value="Genomic_DNA"/>
</dbReference>
<organism evidence="7 8">
    <name type="scientific">Polychaeton citri CBS 116435</name>
    <dbReference type="NCBI Taxonomy" id="1314669"/>
    <lineage>
        <taxon>Eukaryota</taxon>
        <taxon>Fungi</taxon>
        <taxon>Dikarya</taxon>
        <taxon>Ascomycota</taxon>
        <taxon>Pezizomycotina</taxon>
        <taxon>Dothideomycetes</taxon>
        <taxon>Dothideomycetidae</taxon>
        <taxon>Capnodiales</taxon>
        <taxon>Capnodiaceae</taxon>
        <taxon>Polychaeton</taxon>
    </lineage>
</organism>
<dbReference type="SMART" id="SM00356">
    <property type="entry name" value="ZnF_C3H1"/>
    <property type="match status" value="4"/>
</dbReference>
<dbReference type="InterPro" id="IPR036855">
    <property type="entry name" value="Znf_CCCH_sf"/>
</dbReference>
<dbReference type="PANTHER" id="PTHR46156">
    <property type="entry name" value="CCCH ZINGC FINGER"/>
    <property type="match status" value="1"/>
</dbReference>
<feature type="zinc finger region" description="C3H1-type" evidence="4">
    <location>
        <begin position="148"/>
        <end position="176"/>
    </location>
</feature>
<name>A0A9P4QCZ1_9PEZI</name>
<protein>
    <recommendedName>
        <fullName evidence="6">C3H1-type domain-containing protein</fullName>
    </recommendedName>
</protein>
<feature type="zinc finger region" description="C3H1-type" evidence="4">
    <location>
        <begin position="121"/>
        <end position="147"/>
    </location>
</feature>
<feature type="region of interest" description="Disordered" evidence="5">
    <location>
        <begin position="210"/>
        <end position="277"/>
    </location>
</feature>
<feature type="domain" description="C3H1-type" evidence="6">
    <location>
        <begin position="97"/>
        <end position="120"/>
    </location>
</feature>
<feature type="domain" description="C3H1-type" evidence="6">
    <location>
        <begin position="65"/>
        <end position="93"/>
    </location>
</feature>
<dbReference type="GO" id="GO:0005634">
    <property type="term" value="C:nucleus"/>
    <property type="evidence" value="ECO:0007669"/>
    <property type="project" value="TreeGrafter"/>
</dbReference>
<sequence>MVARELVIDGTRFAVQEGGRKLIRVPGDELKQTPKKVQISGIDFYRTKKGNLARANTTTTNRLQQTRSQQCETFTKHGTCPFGPSCKFAHNPKKIAICKDFLHTGTCRADSYCDLSHEPTYHRAPACTHFLRGNCTNDACRYPHVNTSASAPVCRAFATLGYCSKGSACCKRHVTECPDYANKGHCPAFSDGKCSLPHIDRASALRKAAKRLEKTGSEEESDLSSEADEEEDDDKEDNNDSDAEMEEVDSDGIEDDIFVAGTDDNRALTQQKDFVPF</sequence>
<feature type="zinc finger region" description="C3H1-type" evidence="4">
    <location>
        <begin position="65"/>
        <end position="93"/>
    </location>
</feature>
<dbReference type="Gene3D" id="4.10.1000.10">
    <property type="entry name" value="Zinc finger, CCCH-type"/>
    <property type="match status" value="3"/>
</dbReference>
<evidence type="ECO:0000259" key="6">
    <source>
        <dbReference type="PROSITE" id="PS50103"/>
    </source>
</evidence>
<gene>
    <name evidence="7" type="ORF">K431DRAFT_281444</name>
</gene>
<comment type="caution">
    <text evidence="7">The sequence shown here is derived from an EMBL/GenBank/DDBJ whole genome shotgun (WGS) entry which is preliminary data.</text>
</comment>
<feature type="domain" description="C3H1-type" evidence="6">
    <location>
        <begin position="121"/>
        <end position="147"/>
    </location>
</feature>